<keyword evidence="3" id="KW-1185">Reference proteome</keyword>
<proteinExistence type="predicted"/>
<dbReference type="GO" id="GO:0003676">
    <property type="term" value="F:nucleic acid binding"/>
    <property type="evidence" value="ECO:0007669"/>
    <property type="project" value="InterPro"/>
</dbReference>
<dbReference type="PANTHER" id="PTHR47074">
    <property type="entry name" value="BNAC02G40300D PROTEIN"/>
    <property type="match status" value="1"/>
</dbReference>
<dbReference type="InterPro" id="IPR052929">
    <property type="entry name" value="RNase_H-like_EbsB-rel"/>
</dbReference>
<reference evidence="2" key="1">
    <citation type="journal article" date="2013" name="Nat. Commun.">
        <title>Whole-genome sequencing of Oryza brachyantha reveals mechanisms underlying Oryza genome evolution.</title>
        <authorList>
            <person name="Chen J."/>
            <person name="Huang Q."/>
            <person name="Gao D."/>
            <person name="Wang J."/>
            <person name="Lang Y."/>
            <person name="Liu T."/>
            <person name="Li B."/>
            <person name="Bai Z."/>
            <person name="Luis Goicoechea J."/>
            <person name="Liang C."/>
            <person name="Chen C."/>
            <person name="Zhang W."/>
            <person name="Sun S."/>
            <person name="Liao Y."/>
            <person name="Zhang X."/>
            <person name="Yang L."/>
            <person name="Song C."/>
            <person name="Wang M."/>
            <person name="Shi J."/>
            <person name="Liu G."/>
            <person name="Liu J."/>
            <person name="Zhou H."/>
            <person name="Zhou W."/>
            <person name="Yu Q."/>
            <person name="An N."/>
            <person name="Chen Y."/>
            <person name="Cai Q."/>
            <person name="Wang B."/>
            <person name="Liu B."/>
            <person name="Min J."/>
            <person name="Huang Y."/>
            <person name="Wu H."/>
            <person name="Li Z."/>
            <person name="Zhang Y."/>
            <person name="Yin Y."/>
            <person name="Song W."/>
            <person name="Jiang J."/>
            <person name="Jackson S.A."/>
            <person name="Wing R.A."/>
            <person name="Wang J."/>
            <person name="Chen M."/>
        </authorList>
    </citation>
    <scope>NUCLEOTIDE SEQUENCE [LARGE SCALE GENOMIC DNA]</scope>
    <source>
        <strain evidence="2">cv. IRGC 101232</strain>
    </source>
</reference>
<evidence type="ECO:0000313" key="2">
    <source>
        <dbReference type="EnsemblPlants" id="OB12G19260.1"/>
    </source>
</evidence>
<feature type="domain" description="RNase H type-1" evidence="1">
    <location>
        <begin position="36"/>
        <end position="138"/>
    </location>
</feature>
<dbReference type="PANTHER" id="PTHR47074:SF70">
    <property type="entry name" value="OS07G0513450 PROTEIN"/>
    <property type="match status" value="1"/>
</dbReference>
<evidence type="ECO:0000313" key="3">
    <source>
        <dbReference type="Proteomes" id="UP000006038"/>
    </source>
</evidence>
<dbReference type="STRING" id="4533.J3ND68"/>
<dbReference type="EnsemblPlants" id="OB12G19260.1">
    <property type="protein sequence ID" value="OB12G19260.1"/>
    <property type="gene ID" value="OB12G19260"/>
</dbReference>
<dbReference type="GO" id="GO:0004523">
    <property type="term" value="F:RNA-DNA hybrid ribonuclease activity"/>
    <property type="evidence" value="ECO:0007669"/>
    <property type="project" value="InterPro"/>
</dbReference>
<accession>J3ND68</accession>
<dbReference type="InterPro" id="IPR012337">
    <property type="entry name" value="RNaseH-like_sf"/>
</dbReference>
<dbReference type="SUPFAM" id="SSF53098">
    <property type="entry name" value="Ribonuclease H-like"/>
    <property type="match status" value="1"/>
</dbReference>
<dbReference type="Pfam" id="PF13456">
    <property type="entry name" value="RVT_3"/>
    <property type="match status" value="1"/>
</dbReference>
<dbReference type="InterPro" id="IPR044730">
    <property type="entry name" value="RNase_H-like_dom_plant"/>
</dbReference>
<sequence>MSQAREFIRLNKKDAPAKIRENIHWKRSTQDKLKININGGYQCNTNQGGWGYVIRDRFGAVVQAGVGAVAHLMDTFHAEVLAYAEAIRAAQERGMSRIELETDSLLLQQALQDNSFNLLALGGVILEIKNEISMCFQSAIV</sequence>
<dbReference type="Proteomes" id="UP000006038">
    <property type="component" value="Chromosome 12"/>
</dbReference>
<evidence type="ECO:0000259" key="1">
    <source>
        <dbReference type="Pfam" id="PF13456"/>
    </source>
</evidence>
<protein>
    <recommendedName>
        <fullName evidence="1">RNase H type-1 domain-containing protein</fullName>
    </recommendedName>
</protein>
<reference evidence="2" key="2">
    <citation type="submission" date="2013-04" db="UniProtKB">
        <authorList>
            <consortium name="EnsemblPlants"/>
        </authorList>
    </citation>
    <scope>IDENTIFICATION</scope>
</reference>
<name>J3ND68_ORYBR</name>
<dbReference type="OMA" id="HMELEAM"/>
<dbReference type="InterPro" id="IPR002156">
    <property type="entry name" value="RNaseH_domain"/>
</dbReference>
<dbReference type="Gene3D" id="3.30.420.10">
    <property type="entry name" value="Ribonuclease H-like superfamily/Ribonuclease H"/>
    <property type="match status" value="1"/>
</dbReference>
<dbReference type="CDD" id="cd06222">
    <property type="entry name" value="RNase_H_like"/>
    <property type="match status" value="1"/>
</dbReference>
<dbReference type="InterPro" id="IPR036397">
    <property type="entry name" value="RNaseH_sf"/>
</dbReference>
<dbReference type="Gramene" id="OB12G19260.1">
    <property type="protein sequence ID" value="OB12G19260.1"/>
    <property type="gene ID" value="OB12G19260"/>
</dbReference>
<dbReference type="AlphaFoldDB" id="J3ND68"/>
<organism evidence="2">
    <name type="scientific">Oryza brachyantha</name>
    <name type="common">malo sina</name>
    <dbReference type="NCBI Taxonomy" id="4533"/>
    <lineage>
        <taxon>Eukaryota</taxon>
        <taxon>Viridiplantae</taxon>
        <taxon>Streptophyta</taxon>
        <taxon>Embryophyta</taxon>
        <taxon>Tracheophyta</taxon>
        <taxon>Spermatophyta</taxon>
        <taxon>Magnoliopsida</taxon>
        <taxon>Liliopsida</taxon>
        <taxon>Poales</taxon>
        <taxon>Poaceae</taxon>
        <taxon>BOP clade</taxon>
        <taxon>Oryzoideae</taxon>
        <taxon>Oryzeae</taxon>
        <taxon>Oryzinae</taxon>
        <taxon>Oryza</taxon>
    </lineage>
</organism>
<dbReference type="HOGENOM" id="CLU_000680_14_3_1"/>